<dbReference type="EMBL" id="QUSF01000190">
    <property type="protein sequence ID" value="RLV88242.1"/>
    <property type="molecule type" value="Genomic_DNA"/>
</dbReference>
<reference evidence="2 3" key="1">
    <citation type="journal article" date="2018" name="Proc. R. Soc. B">
        <title>A non-coding region near Follistatin controls head colour polymorphism in the Gouldian finch.</title>
        <authorList>
            <person name="Toomey M.B."/>
            <person name="Marques C.I."/>
            <person name="Andrade P."/>
            <person name="Araujo P.M."/>
            <person name="Sabatino S."/>
            <person name="Gazda M.A."/>
            <person name="Afonso S."/>
            <person name="Lopes R.J."/>
            <person name="Corbo J.C."/>
            <person name="Carneiro M."/>
        </authorList>
    </citation>
    <scope>NUCLEOTIDE SEQUENCE [LARGE SCALE GENOMIC DNA]</scope>
    <source>
        <strain evidence="2">Red01</strain>
        <tissue evidence="2">Muscle</tissue>
    </source>
</reference>
<dbReference type="InterPro" id="IPR002156">
    <property type="entry name" value="RNaseH_domain"/>
</dbReference>
<keyword evidence="3" id="KW-1185">Reference proteome</keyword>
<proteinExistence type="predicted"/>
<accession>A0A3L8RWJ5</accession>
<dbReference type="Proteomes" id="UP000276834">
    <property type="component" value="Unassembled WGS sequence"/>
</dbReference>
<dbReference type="Pfam" id="PF00075">
    <property type="entry name" value="RNase_H"/>
    <property type="match status" value="1"/>
</dbReference>
<evidence type="ECO:0000313" key="3">
    <source>
        <dbReference type="Proteomes" id="UP000276834"/>
    </source>
</evidence>
<dbReference type="GO" id="GO:0004523">
    <property type="term" value="F:RNA-DNA hybrid ribonuclease activity"/>
    <property type="evidence" value="ECO:0007669"/>
    <property type="project" value="InterPro"/>
</dbReference>
<sequence>MEAVMSSVGKGTLDMREVIESGPSSANTSAQKAEIIALTLALELAKGREINIYTDSRYAFGVVHVH</sequence>
<dbReference type="GO" id="GO:0003676">
    <property type="term" value="F:nucleic acid binding"/>
    <property type="evidence" value="ECO:0007669"/>
    <property type="project" value="InterPro"/>
</dbReference>
<evidence type="ECO:0000259" key="1">
    <source>
        <dbReference type="PROSITE" id="PS50879"/>
    </source>
</evidence>
<comment type="caution">
    <text evidence="2">The sequence shown here is derived from an EMBL/GenBank/DDBJ whole genome shotgun (WGS) entry which is preliminary data.</text>
</comment>
<dbReference type="SUPFAM" id="SSF53098">
    <property type="entry name" value="Ribonuclease H-like"/>
    <property type="match status" value="1"/>
</dbReference>
<dbReference type="Gene3D" id="3.30.420.10">
    <property type="entry name" value="Ribonuclease H-like superfamily/Ribonuclease H"/>
    <property type="match status" value="1"/>
</dbReference>
<evidence type="ECO:0000313" key="2">
    <source>
        <dbReference type="EMBL" id="RLV88242.1"/>
    </source>
</evidence>
<dbReference type="InterPro" id="IPR036397">
    <property type="entry name" value="RNaseH_sf"/>
</dbReference>
<dbReference type="InterPro" id="IPR012337">
    <property type="entry name" value="RNaseH-like_sf"/>
</dbReference>
<dbReference type="AlphaFoldDB" id="A0A3L8RWJ5"/>
<organism evidence="2 3">
    <name type="scientific">Chloebia gouldiae</name>
    <name type="common">Gouldian finch</name>
    <name type="synonym">Erythrura gouldiae</name>
    <dbReference type="NCBI Taxonomy" id="44316"/>
    <lineage>
        <taxon>Eukaryota</taxon>
        <taxon>Metazoa</taxon>
        <taxon>Chordata</taxon>
        <taxon>Craniata</taxon>
        <taxon>Vertebrata</taxon>
        <taxon>Euteleostomi</taxon>
        <taxon>Archelosauria</taxon>
        <taxon>Archosauria</taxon>
        <taxon>Dinosauria</taxon>
        <taxon>Saurischia</taxon>
        <taxon>Theropoda</taxon>
        <taxon>Coelurosauria</taxon>
        <taxon>Aves</taxon>
        <taxon>Neognathae</taxon>
        <taxon>Neoaves</taxon>
        <taxon>Telluraves</taxon>
        <taxon>Australaves</taxon>
        <taxon>Passeriformes</taxon>
        <taxon>Passeroidea</taxon>
        <taxon>Passeridae</taxon>
        <taxon>Chloebia</taxon>
    </lineage>
</organism>
<gene>
    <name evidence="2" type="ORF">DV515_00015529</name>
</gene>
<name>A0A3L8RWJ5_CHLGU</name>
<feature type="domain" description="RNase H type-1" evidence="1">
    <location>
        <begin position="1"/>
        <end position="66"/>
    </location>
</feature>
<dbReference type="PROSITE" id="PS50879">
    <property type="entry name" value="RNASE_H_1"/>
    <property type="match status" value="1"/>
</dbReference>
<protein>
    <recommendedName>
        <fullName evidence="1">RNase H type-1 domain-containing protein</fullName>
    </recommendedName>
</protein>